<evidence type="ECO:0000256" key="1">
    <source>
        <dbReference type="ARBA" id="ARBA00022723"/>
    </source>
</evidence>
<feature type="domain" description="Zn(2)-C6 fungal-type" evidence="7">
    <location>
        <begin position="22"/>
        <end position="54"/>
    </location>
</feature>
<reference evidence="8 9" key="1">
    <citation type="submission" date="2024-06" db="EMBL/GenBank/DDBJ databases">
        <title>Complete genome of Phlyctema vagabunda strain 19-DSS-EL-015.</title>
        <authorList>
            <person name="Fiorenzani C."/>
        </authorList>
    </citation>
    <scope>NUCLEOTIDE SEQUENCE [LARGE SCALE GENOMIC DNA]</scope>
    <source>
        <strain evidence="8 9">19-DSS-EL-015</strain>
    </source>
</reference>
<dbReference type="InterPro" id="IPR036864">
    <property type="entry name" value="Zn2-C6_fun-type_DNA-bd_sf"/>
</dbReference>
<dbReference type="InterPro" id="IPR007219">
    <property type="entry name" value="XnlR_reg_dom"/>
</dbReference>
<keyword evidence="2" id="KW-0805">Transcription regulation</keyword>
<name>A0ABR4PHM5_9HELO</name>
<dbReference type="CDD" id="cd00067">
    <property type="entry name" value="GAL4"/>
    <property type="match status" value="1"/>
</dbReference>
<dbReference type="CDD" id="cd12148">
    <property type="entry name" value="fungal_TF_MHR"/>
    <property type="match status" value="1"/>
</dbReference>
<evidence type="ECO:0000256" key="6">
    <source>
        <dbReference type="SAM" id="Phobius"/>
    </source>
</evidence>
<evidence type="ECO:0000313" key="9">
    <source>
        <dbReference type="Proteomes" id="UP001629113"/>
    </source>
</evidence>
<keyword evidence="6" id="KW-0812">Transmembrane</keyword>
<evidence type="ECO:0000256" key="4">
    <source>
        <dbReference type="ARBA" id="ARBA00023242"/>
    </source>
</evidence>
<dbReference type="PANTHER" id="PTHR47424:SF6">
    <property type="entry name" value="PROLINE UTILIZATION TRANS-ACTIVATOR"/>
    <property type="match status" value="1"/>
</dbReference>
<feature type="transmembrane region" description="Helical" evidence="6">
    <location>
        <begin position="556"/>
        <end position="574"/>
    </location>
</feature>
<dbReference type="SMART" id="SM00906">
    <property type="entry name" value="Fungal_trans"/>
    <property type="match status" value="1"/>
</dbReference>
<gene>
    <name evidence="8" type="ORF">PVAG01_04583</name>
</gene>
<dbReference type="SUPFAM" id="SSF57701">
    <property type="entry name" value="Zn2/Cys6 DNA-binding domain"/>
    <property type="match status" value="1"/>
</dbReference>
<dbReference type="PANTHER" id="PTHR47424">
    <property type="entry name" value="REGULATORY PROTEIN GAL4"/>
    <property type="match status" value="1"/>
</dbReference>
<accession>A0ABR4PHM5</accession>
<keyword evidence="6" id="KW-0472">Membrane</keyword>
<keyword evidence="9" id="KW-1185">Reference proteome</keyword>
<evidence type="ECO:0000256" key="3">
    <source>
        <dbReference type="ARBA" id="ARBA00023163"/>
    </source>
</evidence>
<keyword evidence="4" id="KW-0539">Nucleus</keyword>
<dbReference type="Pfam" id="PF04082">
    <property type="entry name" value="Fungal_trans"/>
    <property type="match status" value="1"/>
</dbReference>
<dbReference type="SMART" id="SM00066">
    <property type="entry name" value="GAL4"/>
    <property type="match status" value="1"/>
</dbReference>
<keyword evidence="3" id="KW-0804">Transcription</keyword>
<dbReference type="InterPro" id="IPR051127">
    <property type="entry name" value="Fungal_SecMet_Regulators"/>
</dbReference>
<evidence type="ECO:0000313" key="8">
    <source>
        <dbReference type="EMBL" id="KAL3422836.1"/>
    </source>
</evidence>
<dbReference type="PROSITE" id="PS00463">
    <property type="entry name" value="ZN2_CY6_FUNGAL_1"/>
    <property type="match status" value="1"/>
</dbReference>
<evidence type="ECO:0000256" key="2">
    <source>
        <dbReference type="ARBA" id="ARBA00023015"/>
    </source>
</evidence>
<comment type="caution">
    <text evidence="8">The sequence shown here is derived from an EMBL/GenBank/DDBJ whole genome shotgun (WGS) entry which is preliminary data.</text>
</comment>
<proteinExistence type="predicted"/>
<organism evidence="8 9">
    <name type="scientific">Phlyctema vagabunda</name>
    <dbReference type="NCBI Taxonomy" id="108571"/>
    <lineage>
        <taxon>Eukaryota</taxon>
        <taxon>Fungi</taxon>
        <taxon>Dikarya</taxon>
        <taxon>Ascomycota</taxon>
        <taxon>Pezizomycotina</taxon>
        <taxon>Leotiomycetes</taxon>
        <taxon>Helotiales</taxon>
        <taxon>Dermateaceae</taxon>
        <taxon>Phlyctema</taxon>
    </lineage>
</organism>
<feature type="region of interest" description="Disordered" evidence="5">
    <location>
        <begin position="1"/>
        <end position="20"/>
    </location>
</feature>
<dbReference type="PROSITE" id="PS50048">
    <property type="entry name" value="ZN2_CY6_FUNGAL_2"/>
    <property type="match status" value="1"/>
</dbReference>
<dbReference type="Gene3D" id="4.10.240.10">
    <property type="entry name" value="Zn(2)-C6 fungal-type DNA-binding domain"/>
    <property type="match status" value="1"/>
</dbReference>
<sequence length="713" mass="80284">MDVASGHNRRVAPEKRKRTEKSCDKCKTRKQKCDRVSSHTHCRYCELHGLACSFTQPSKKRLYGSAESVTGRLVLLETLVKGLVPEADLSSNDEMIRLGESLGIPLPTVESACEDSPRTEVKDEDHSLSLLPDQQGQVQYIGPASSFSFHHHLRRLIGNSPACEFAMFGRNAADQVHHIPTSKQFHPEHSQYSPGSVVGNIISSLSNSHSDIMLHIDASAQNTLFDSYFDKVNSDFPVLHEASFRETYETWANSLSNPGASWLCCVLCVLILSRRVAHIDLPEEAERKWWRHVQMVLPTVFFTSNVSSVQALMLAALHLHNTSHRDACWNLTGTAVRVAFAIGLHRDDIQHEQSPLCRELRKQLWWTLYSFEHMQVSSYDRPSSIANTVSSVSCPNERIVGISGHCPPEIMRWSMQLALILSSTYKALHHTGAGKGTVTDAYSAPLSPAANVLRDLDRWKNGLPRHLRWEVASSHAISSQRSIILLHVQYYYIVILMSRSALLRQAMYLSNRSLAPLPESQFIISETCVQAGRRLAQLLRKLDDIGRFNAITWWDIFYTVAASLILALDVICAVKQQKARPMIEKSLTLLVELSTTVVKHLKNPHVPESMRTWGGIIIDVHFTVKRYVASQSEAFRHPDILPTTMLPQQRSANRRYSDIISLNENKDNSTGDCPNVGKDNSSQFCVSHALPDQLNNSLYEWIWDDIGGMSYTE</sequence>
<feature type="compositionally biased region" description="Basic residues" evidence="5">
    <location>
        <begin position="7"/>
        <end position="19"/>
    </location>
</feature>
<evidence type="ECO:0000259" key="7">
    <source>
        <dbReference type="PROSITE" id="PS50048"/>
    </source>
</evidence>
<keyword evidence="1" id="KW-0479">Metal-binding</keyword>
<evidence type="ECO:0000256" key="5">
    <source>
        <dbReference type="SAM" id="MobiDB-lite"/>
    </source>
</evidence>
<protein>
    <submittedName>
        <fullName evidence="8">Fungal specific transcription factor domain-containing protein</fullName>
    </submittedName>
</protein>
<keyword evidence="6" id="KW-1133">Transmembrane helix</keyword>
<dbReference type="Proteomes" id="UP001629113">
    <property type="component" value="Unassembled WGS sequence"/>
</dbReference>
<dbReference type="InterPro" id="IPR001138">
    <property type="entry name" value="Zn2Cys6_DnaBD"/>
</dbReference>
<dbReference type="EMBL" id="JBFCZG010000004">
    <property type="protein sequence ID" value="KAL3422836.1"/>
    <property type="molecule type" value="Genomic_DNA"/>
</dbReference>
<dbReference type="Pfam" id="PF00172">
    <property type="entry name" value="Zn_clus"/>
    <property type="match status" value="1"/>
</dbReference>